<accession>A0ABQ7W7M3</accession>
<keyword evidence="1" id="KW-0805">Transcription regulation</keyword>
<evidence type="ECO:0000256" key="2">
    <source>
        <dbReference type="ARBA" id="ARBA00023125"/>
    </source>
</evidence>
<keyword evidence="3" id="KW-0804">Transcription</keyword>
<evidence type="ECO:0000259" key="5">
    <source>
        <dbReference type="Pfam" id="PF02365"/>
    </source>
</evidence>
<protein>
    <recommendedName>
        <fullName evidence="5">NAC domain-containing protein</fullName>
    </recommendedName>
</protein>
<dbReference type="Proteomes" id="UP000826656">
    <property type="component" value="Unassembled WGS sequence"/>
</dbReference>
<keyword evidence="4" id="KW-0539">Nucleus</keyword>
<dbReference type="Pfam" id="PF02365">
    <property type="entry name" value="NAM"/>
    <property type="match status" value="1"/>
</dbReference>
<evidence type="ECO:0000256" key="1">
    <source>
        <dbReference type="ARBA" id="ARBA00023015"/>
    </source>
</evidence>
<evidence type="ECO:0000256" key="4">
    <source>
        <dbReference type="ARBA" id="ARBA00023242"/>
    </source>
</evidence>
<organism evidence="6 7">
    <name type="scientific">Solanum tuberosum</name>
    <name type="common">Potato</name>
    <dbReference type="NCBI Taxonomy" id="4113"/>
    <lineage>
        <taxon>Eukaryota</taxon>
        <taxon>Viridiplantae</taxon>
        <taxon>Streptophyta</taxon>
        <taxon>Embryophyta</taxon>
        <taxon>Tracheophyta</taxon>
        <taxon>Spermatophyta</taxon>
        <taxon>Magnoliopsida</taxon>
        <taxon>eudicotyledons</taxon>
        <taxon>Gunneridae</taxon>
        <taxon>Pentapetalae</taxon>
        <taxon>asterids</taxon>
        <taxon>lamiids</taxon>
        <taxon>Solanales</taxon>
        <taxon>Solanaceae</taxon>
        <taxon>Solanoideae</taxon>
        <taxon>Solaneae</taxon>
        <taxon>Solanum</taxon>
    </lineage>
</organism>
<dbReference type="InterPro" id="IPR036093">
    <property type="entry name" value="NAC_dom_sf"/>
</dbReference>
<comment type="caution">
    <text evidence="6">The sequence shown here is derived from an EMBL/GenBank/DDBJ whole genome shotgun (WGS) entry which is preliminary data.</text>
</comment>
<evidence type="ECO:0000313" key="7">
    <source>
        <dbReference type="Proteomes" id="UP000826656"/>
    </source>
</evidence>
<dbReference type="EMBL" id="JAIVGD010000003">
    <property type="protein sequence ID" value="KAH0776281.1"/>
    <property type="molecule type" value="Genomic_DNA"/>
</dbReference>
<keyword evidence="7" id="KW-1185">Reference proteome</keyword>
<keyword evidence="2" id="KW-0238">DNA-binding</keyword>
<dbReference type="SUPFAM" id="SSF101941">
    <property type="entry name" value="NAC domain"/>
    <property type="match status" value="1"/>
</dbReference>
<reference evidence="6 7" key="1">
    <citation type="journal article" date="2021" name="bioRxiv">
        <title>Chromosome-scale and haplotype-resolved genome assembly of a tetraploid potato cultivar.</title>
        <authorList>
            <person name="Sun H."/>
            <person name="Jiao W.-B."/>
            <person name="Krause K."/>
            <person name="Campoy J.A."/>
            <person name="Goel M."/>
            <person name="Folz-Donahue K."/>
            <person name="Kukat C."/>
            <person name="Huettel B."/>
            <person name="Schneeberger K."/>
        </authorList>
    </citation>
    <scope>NUCLEOTIDE SEQUENCE [LARGE SCALE GENOMIC DNA]</scope>
    <source>
        <strain evidence="6">SolTubOtavaFocal</strain>
        <tissue evidence="6">Leaves</tissue>
    </source>
</reference>
<evidence type="ECO:0000256" key="3">
    <source>
        <dbReference type="ARBA" id="ARBA00023163"/>
    </source>
</evidence>
<feature type="domain" description="NAC" evidence="5">
    <location>
        <begin position="7"/>
        <end position="112"/>
    </location>
</feature>
<name>A0ABQ7W7M3_SOLTU</name>
<proteinExistence type="predicted"/>
<dbReference type="InterPro" id="IPR003441">
    <property type="entry name" value="NAC-dom"/>
</dbReference>
<evidence type="ECO:0000313" key="6">
    <source>
        <dbReference type="EMBL" id="KAH0776281.1"/>
    </source>
</evidence>
<sequence>MDFSTLGYRFHPSASEGLEYFYKIQGEKRDGLISTNLDVYGEEEPWEIYGQGVPSDDDRYFITKKNKGETEKKGTWKQPIPYKLPSSSSQVRKKKMHHVHKFGHWIMKQYQLSPL</sequence>
<gene>
    <name evidence="6" type="ORF">KY290_007692</name>
</gene>